<gene>
    <name evidence="9" type="ORF">ACFQ3W_20270</name>
</gene>
<protein>
    <submittedName>
        <fullName evidence="9">GerAB/ArcD/ProY family transporter</fullName>
    </submittedName>
</protein>
<comment type="caution">
    <text evidence="9">The sequence shown here is derived from an EMBL/GenBank/DDBJ whole genome shotgun (WGS) entry which is preliminary data.</text>
</comment>
<keyword evidence="10" id="KW-1185">Reference proteome</keyword>
<evidence type="ECO:0000256" key="4">
    <source>
        <dbReference type="ARBA" id="ARBA00022544"/>
    </source>
</evidence>
<dbReference type="InterPro" id="IPR004761">
    <property type="entry name" value="Spore_GerAB"/>
</dbReference>
<feature type="transmembrane region" description="Helical" evidence="8">
    <location>
        <begin position="137"/>
        <end position="164"/>
    </location>
</feature>
<dbReference type="PANTHER" id="PTHR34975">
    <property type="entry name" value="SPORE GERMINATION PROTEIN A2"/>
    <property type="match status" value="1"/>
</dbReference>
<dbReference type="PANTHER" id="PTHR34975:SF2">
    <property type="entry name" value="SPORE GERMINATION PROTEIN A2"/>
    <property type="match status" value="1"/>
</dbReference>
<proteinExistence type="inferred from homology"/>
<evidence type="ECO:0000313" key="9">
    <source>
        <dbReference type="EMBL" id="MFD1178618.1"/>
    </source>
</evidence>
<feature type="transmembrane region" description="Helical" evidence="8">
    <location>
        <begin position="301"/>
        <end position="322"/>
    </location>
</feature>
<keyword evidence="4" id="KW-0309">Germination</keyword>
<keyword evidence="5 8" id="KW-0812">Transmembrane</keyword>
<sequence length="369" mass="41735">MNPRKTRLAEFISAFTLFEIGSTTLFQIGAEAKQDAWLAMTLAACVGFLLLMLHLAIFKRDPKRDLFELCRHYFGKVLGNLAVIIFGAYFAYEASRNLRDVGELAAYMLLNRTPLFIIMLLCILVIANIIRYGPHAAFLLMLVLLPFIVFSYFLLISMIFGVGLPKLENMEPILEDGLGPVLKVVPDIISFPFAQTVLFLVFFPMVREEKGIEKSMLIGYTSVAIFLILVNHMNVLVLGTKLADTVSFPLLQVVQLIELAEIFERMDILFVLVLFIGLGAKLLFFYMGAVKGFSNLTRTSFKKWILPIGIAIYALSFASPNFTHHLWVGISVVLKYYPIIQIGLPALLFIVMLVRNKQRTREEEQMDNS</sequence>
<comment type="subcellular location">
    <subcellularLocation>
        <location evidence="1">Membrane</location>
        <topology evidence="1">Multi-pass membrane protein</topology>
    </subcellularLocation>
</comment>
<feature type="transmembrane region" description="Helical" evidence="8">
    <location>
        <begin position="184"/>
        <end position="205"/>
    </location>
</feature>
<keyword evidence="7 8" id="KW-0472">Membrane</keyword>
<feature type="transmembrane region" description="Helical" evidence="8">
    <location>
        <begin position="12"/>
        <end position="30"/>
    </location>
</feature>
<dbReference type="EMBL" id="JBHTLM010000018">
    <property type="protein sequence ID" value="MFD1178618.1"/>
    <property type="molecule type" value="Genomic_DNA"/>
</dbReference>
<keyword evidence="3" id="KW-0813">Transport</keyword>
<dbReference type="NCBIfam" id="TIGR00912">
    <property type="entry name" value="2A0309"/>
    <property type="match status" value="1"/>
</dbReference>
<evidence type="ECO:0000256" key="3">
    <source>
        <dbReference type="ARBA" id="ARBA00022448"/>
    </source>
</evidence>
<comment type="similarity">
    <text evidence="2">Belongs to the amino acid-polyamine-organocation (APC) superfamily. Spore germination protein (SGP) (TC 2.A.3.9) family.</text>
</comment>
<feature type="transmembrane region" description="Helical" evidence="8">
    <location>
        <begin position="36"/>
        <end position="58"/>
    </location>
</feature>
<accession>A0ABW3S1I8</accession>
<feature type="transmembrane region" description="Helical" evidence="8">
    <location>
        <begin position="217"/>
        <end position="239"/>
    </location>
</feature>
<dbReference type="Pfam" id="PF03845">
    <property type="entry name" value="Spore_permease"/>
    <property type="match status" value="1"/>
</dbReference>
<keyword evidence="6 8" id="KW-1133">Transmembrane helix</keyword>
<evidence type="ECO:0000256" key="1">
    <source>
        <dbReference type="ARBA" id="ARBA00004141"/>
    </source>
</evidence>
<organism evidence="9 10">
    <name type="scientific">Paenibacillus puldeungensis</name>
    <dbReference type="NCBI Taxonomy" id="696536"/>
    <lineage>
        <taxon>Bacteria</taxon>
        <taxon>Bacillati</taxon>
        <taxon>Bacillota</taxon>
        <taxon>Bacilli</taxon>
        <taxon>Bacillales</taxon>
        <taxon>Paenibacillaceae</taxon>
        <taxon>Paenibacillus</taxon>
    </lineage>
</organism>
<feature type="transmembrane region" description="Helical" evidence="8">
    <location>
        <begin position="104"/>
        <end position="130"/>
    </location>
</feature>
<evidence type="ECO:0000313" key="10">
    <source>
        <dbReference type="Proteomes" id="UP001597262"/>
    </source>
</evidence>
<evidence type="ECO:0000256" key="2">
    <source>
        <dbReference type="ARBA" id="ARBA00007998"/>
    </source>
</evidence>
<feature type="transmembrane region" description="Helical" evidence="8">
    <location>
        <begin position="70"/>
        <end position="92"/>
    </location>
</feature>
<dbReference type="Proteomes" id="UP001597262">
    <property type="component" value="Unassembled WGS sequence"/>
</dbReference>
<evidence type="ECO:0000256" key="8">
    <source>
        <dbReference type="SAM" id="Phobius"/>
    </source>
</evidence>
<reference evidence="10" key="1">
    <citation type="journal article" date="2019" name="Int. J. Syst. Evol. Microbiol.">
        <title>The Global Catalogue of Microorganisms (GCM) 10K type strain sequencing project: providing services to taxonomists for standard genome sequencing and annotation.</title>
        <authorList>
            <consortium name="The Broad Institute Genomics Platform"/>
            <consortium name="The Broad Institute Genome Sequencing Center for Infectious Disease"/>
            <person name="Wu L."/>
            <person name="Ma J."/>
        </authorList>
    </citation>
    <scope>NUCLEOTIDE SEQUENCE [LARGE SCALE GENOMIC DNA]</scope>
    <source>
        <strain evidence="10">CCUG 59189</strain>
    </source>
</reference>
<evidence type="ECO:0000256" key="6">
    <source>
        <dbReference type="ARBA" id="ARBA00022989"/>
    </source>
</evidence>
<feature type="transmembrane region" description="Helical" evidence="8">
    <location>
        <begin position="268"/>
        <end position="289"/>
    </location>
</feature>
<name>A0ABW3S1I8_9BACL</name>
<evidence type="ECO:0000256" key="5">
    <source>
        <dbReference type="ARBA" id="ARBA00022692"/>
    </source>
</evidence>
<feature type="transmembrane region" description="Helical" evidence="8">
    <location>
        <begin position="334"/>
        <end position="354"/>
    </location>
</feature>
<dbReference type="RefSeq" id="WP_379321055.1">
    <property type="nucleotide sequence ID" value="NZ_JBHTLM010000018.1"/>
</dbReference>
<evidence type="ECO:0000256" key="7">
    <source>
        <dbReference type="ARBA" id="ARBA00023136"/>
    </source>
</evidence>